<evidence type="ECO:0000313" key="3">
    <source>
        <dbReference type="Proteomes" id="UP000765845"/>
    </source>
</evidence>
<organism evidence="2 3">
    <name type="scientific">Spongiibacter thalassae</name>
    <dbReference type="NCBI Taxonomy" id="2721624"/>
    <lineage>
        <taxon>Bacteria</taxon>
        <taxon>Pseudomonadati</taxon>
        <taxon>Pseudomonadota</taxon>
        <taxon>Gammaproteobacteria</taxon>
        <taxon>Cellvibrionales</taxon>
        <taxon>Spongiibacteraceae</taxon>
        <taxon>Spongiibacter</taxon>
    </lineage>
</organism>
<dbReference type="PANTHER" id="PTHR13774">
    <property type="entry name" value="PHENAZINE BIOSYNTHESIS PROTEIN"/>
    <property type="match status" value="1"/>
</dbReference>
<dbReference type="Pfam" id="PF02567">
    <property type="entry name" value="PhzC-PhzF"/>
    <property type="match status" value="1"/>
</dbReference>
<evidence type="ECO:0000256" key="1">
    <source>
        <dbReference type="ARBA" id="ARBA00008270"/>
    </source>
</evidence>
<dbReference type="PANTHER" id="PTHR13774:SF32">
    <property type="entry name" value="ANTISENSE-ENHANCING SEQUENCE 1"/>
    <property type="match status" value="1"/>
</dbReference>
<dbReference type="Gene3D" id="3.10.310.10">
    <property type="entry name" value="Diaminopimelate Epimerase, Chain A, domain 1"/>
    <property type="match status" value="2"/>
</dbReference>
<evidence type="ECO:0000313" key="2">
    <source>
        <dbReference type="EMBL" id="NKI17456.1"/>
    </source>
</evidence>
<dbReference type="SUPFAM" id="SSF54506">
    <property type="entry name" value="Diaminopimelate epimerase-like"/>
    <property type="match status" value="1"/>
</dbReference>
<comment type="similarity">
    <text evidence="1">Belongs to the PhzF family.</text>
</comment>
<dbReference type="EMBL" id="JAAWWK010000002">
    <property type="protein sequence ID" value="NKI17456.1"/>
    <property type="molecule type" value="Genomic_DNA"/>
</dbReference>
<proteinExistence type="inferred from homology"/>
<protein>
    <submittedName>
        <fullName evidence="2">PhzF family phenazine biosynthesis protein</fullName>
    </submittedName>
</protein>
<name>A0ABX1GET5_9GAMM</name>
<sequence>MQCPYYIVDVFTRRPFNGAQISVFPQSDGLSDEQMQRLARETNHSETVFVSGSSAQRSTLRVFSPKGEKGIGSHTTVAAAYALACGGVLKFDSDECTTHFEQAEQGLEVFLHREGEQIQTQLSRSVQPQIDRYVPDHNELQRILGLGDRDIEQFKSQTLLVNCESPHLIVPLRSMEAVYRARYNAEAWAQSSSSSVPVNDILVYCRETEDPQADFHLRLLGSDISRHDDPPVGAAVPAFVAYLCEVQKLPDGKHTLWVERGLSTQRQSLLKVEFVRKGSAPLYLRVGGDAVLVGQGSMLAP</sequence>
<gene>
    <name evidence="2" type="ORF">HCU74_08505</name>
</gene>
<dbReference type="InterPro" id="IPR003719">
    <property type="entry name" value="Phenazine_PhzF-like"/>
</dbReference>
<dbReference type="PIRSF" id="PIRSF016184">
    <property type="entry name" value="PhzC_PhzF"/>
    <property type="match status" value="1"/>
</dbReference>
<dbReference type="Proteomes" id="UP000765845">
    <property type="component" value="Unassembled WGS sequence"/>
</dbReference>
<dbReference type="RefSeq" id="WP_168449951.1">
    <property type="nucleotide sequence ID" value="NZ_JAAWWK010000002.1"/>
</dbReference>
<keyword evidence="3" id="KW-1185">Reference proteome</keyword>
<dbReference type="NCBIfam" id="TIGR00654">
    <property type="entry name" value="PhzF_family"/>
    <property type="match status" value="1"/>
</dbReference>
<comment type="caution">
    <text evidence="2">The sequence shown here is derived from an EMBL/GenBank/DDBJ whole genome shotgun (WGS) entry which is preliminary data.</text>
</comment>
<reference evidence="2 3" key="1">
    <citation type="submission" date="2020-04" db="EMBL/GenBank/DDBJ databases">
        <authorList>
            <person name="Yoon J."/>
        </authorList>
    </citation>
    <scope>NUCLEOTIDE SEQUENCE [LARGE SCALE GENOMIC DNA]</scope>
    <source>
        <strain evidence="2 3">KMU-166</strain>
    </source>
</reference>
<accession>A0ABX1GET5</accession>